<dbReference type="PANTHER" id="PTHR14969:SF13">
    <property type="entry name" value="AT30094P"/>
    <property type="match status" value="1"/>
</dbReference>
<feature type="transmembrane region" description="Helical" evidence="1">
    <location>
        <begin position="143"/>
        <end position="165"/>
    </location>
</feature>
<feature type="transmembrane region" description="Helical" evidence="1">
    <location>
        <begin position="62"/>
        <end position="80"/>
    </location>
</feature>
<keyword evidence="4" id="KW-1185">Reference proteome</keyword>
<reference evidence="4" key="1">
    <citation type="journal article" date="2017" name="Biotechnol. Biofuels">
        <title>Evaluation of environmental bacterial communities as a factor affecting the growth of duckweed Lemna minor.</title>
        <authorList>
            <person name="Ishizawa H."/>
            <person name="Kuroda M."/>
            <person name="Morikawa M."/>
            <person name="Ike M."/>
        </authorList>
    </citation>
    <scope>NUCLEOTIDE SEQUENCE [LARGE SCALE GENOMIC DNA]</scope>
    <source>
        <strain evidence="4">H3</strain>
    </source>
</reference>
<dbReference type="Pfam" id="PF01569">
    <property type="entry name" value="PAP2"/>
    <property type="match status" value="1"/>
</dbReference>
<dbReference type="AlphaFoldDB" id="A0A3G9GDZ8"/>
<protein>
    <submittedName>
        <fullName evidence="3">Bacitracin transport permease protein BCRC</fullName>
    </submittedName>
</protein>
<dbReference type="KEGG" id="amah:DLM_0825"/>
<dbReference type="STRING" id="332411.VI06_12850"/>
<evidence type="ECO:0000259" key="2">
    <source>
        <dbReference type="SMART" id="SM00014"/>
    </source>
</evidence>
<evidence type="ECO:0000313" key="4">
    <source>
        <dbReference type="Proteomes" id="UP000198290"/>
    </source>
</evidence>
<dbReference type="CDD" id="cd03385">
    <property type="entry name" value="PAP2_BcrC_like"/>
    <property type="match status" value="1"/>
</dbReference>
<evidence type="ECO:0000256" key="1">
    <source>
        <dbReference type="SAM" id="Phobius"/>
    </source>
</evidence>
<organism evidence="3 4">
    <name type="scientific">Aquitalea magnusonii</name>
    <dbReference type="NCBI Taxonomy" id="332411"/>
    <lineage>
        <taxon>Bacteria</taxon>
        <taxon>Pseudomonadati</taxon>
        <taxon>Pseudomonadota</taxon>
        <taxon>Betaproteobacteria</taxon>
        <taxon>Neisseriales</taxon>
        <taxon>Chromobacteriaceae</taxon>
        <taxon>Aquitalea</taxon>
    </lineage>
</organism>
<feature type="transmembrane region" description="Helical" evidence="1">
    <location>
        <begin position="28"/>
        <end position="50"/>
    </location>
</feature>
<reference evidence="4" key="3">
    <citation type="journal article" date="2017" name="Plant Physiol. Biochem.">
        <title>Differential oxidative and antioxidative response of duckweed Lemna minor toward plant growth promoting/inhibiting bacteria.</title>
        <authorList>
            <person name="Ishizawa H."/>
            <person name="Kuroda M."/>
            <person name="Morikawa M."/>
            <person name="Ike M."/>
        </authorList>
    </citation>
    <scope>NUCLEOTIDE SEQUENCE [LARGE SCALE GENOMIC DNA]</scope>
    <source>
        <strain evidence="4">H3</strain>
    </source>
</reference>
<name>A0A3G9GDZ8_9NEIS</name>
<feature type="transmembrane region" description="Helical" evidence="1">
    <location>
        <begin position="110"/>
        <end position="131"/>
    </location>
</feature>
<dbReference type="SMART" id="SM00014">
    <property type="entry name" value="acidPPc"/>
    <property type="match status" value="1"/>
</dbReference>
<proteinExistence type="predicted"/>
<feature type="domain" description="Phosphatidic acid phosphatase type 2/haloperoxidase" evidence="2">
    <location>
        <begin position="59"/>
        <end position="167"/>
    </location>
</feature>
<dbReference type="InterPro" id="IPR000326">
    <property type="entry name" value="PAP2/HPO"/>
</dbReference>
<dbReference type="GO" id="GO:0005886">
    <property type="term" value="C:plasma membrane"/>
    <property type="evidence" value="ECO:0007669"/>
    <property type="project" value="InterPro"/>
</dbReference>
<dbReference type="InterPro" id="IPR036938">
    <property type="entry name" value="PAP2/HPO_sf"/>
</dbReference>
<dbReference type="PANTHER" id="PTHR14969">
    <property type="entry name" value="SPHINGOSINE-1-PHOSPHATE PHOSPHOHYDROLASE"/>
    <property type="match status" value="1"/>
</dbReference>
<dbReference type="OrthoDB" id="9801622at2"/>
<keyword evidence="1" id="KW-0472">Membrane</keyword>
<keyword evidence="1" id="KW-0812">Transmembrane</keyword>
<reference evidence="3 4" key="2">
    <citation type="journal article" date="2017" name="Genome Announc.">
        <title>Draft genome sequence of Aquitalea magnusonii strain H3, a plant growth-promoting bacterium of duckweed Lemna minor.</title>
        <authorList>
            <person name="Ishizawa H."/>
            <person name="Kuroda M."/>
            <person name="Ike M."/>
        </authorList>
    </citation>
    <scope>NUCLEOTIDE SEQUENCE [LARGE SCALE GENOMIC DNA]</scope>
    <source>
        <strain evidence="3 4">H3</strain>
    </source>
</reference>
<dbReference type="InterPro" id="IPR033879">
    <property type="entry name" value="UPP_Pase"/>
</dbReference>
<dbReference type="EMBL" id="AP018823">
    <property type="protein sequence ID" value="BBF84471.1"/>
    <property type="molecule type" value="Genomic_DNA"/>
</dbReference>
<dbReference type="GO" id="GO:0050380">
    <property type="term" value="F:undecaprenyl-diphosphatase activity"/>
    <property type="evidence" value="ECO:0007669"/>
    <property type="project" value="InterPro"/>
</dbReference>
<keyword evidence="1" id="KW-1133">Transmembrane helix</keyword>
<dbReference type="Gene3D" id="1.20.144.10">
    <property type="entry name" value="Phosphatidic acid phosphatase type 2/haloperoxidase"/>
    <property type="match status" value="1"/>
</dbReference>
<gene>
    <name evidence="3" type="ORF">DLM_0825</name>
</gene>
<dbReference type="Proteomes" id="UP000198290">
    <property type="component" value="Chromosome"/>
</dbReference>
<dbReference type="RefSeq" id="WP_089083113.1">
    <property type="nucleotide sequence ID" value="NZ_AP018823.1"/>
</dbReference>
<evidence type="ECO:0000313" key="3">
    <source>
        <dbReference type="EMBL" id="BBF84471.1"/>
    </source>
</evidence>
<accession>A0A3G9GDZ8</accession>
<sequence length="200" mass="22109">MSALESINQACFLFINATPASAALMLKLAIFFAKYLILLIPVLLLAMWLWGDAAQRERALKVLSSVALALLANQLIGLLWDHPRPFAIGLGYRFINHVADPSFPSDHTTIFATTAFAFWLAGKAGLGQLLLGMTLLVGWARIYLGVHWPLDILGGLLLSLPYSWLLHRLWPLFGSSLVSAVNRSYRCLLARPIARGWLKA</sequence>
<dbReference type="SUPFAM" id="SSF48317">
    <property type="entry name" value="Acid phosphatase/Vanadium-dependent haloperoxidase"/>
    <property type="match status" value="1"/>
</dbReference>